<dbReference type="AlphaFoldDB" id="U5BZ60"/>
<gene>
    <name evidence="1" type="ORF">P872_06780</name>
</gene>
<organism evidence="1 2">
    <name type="scientific">Rhodonellum psychrophilum GCM71 = DSM 17998</name>
    <dbReference type="NCBI Taxonomy" id="1123057"/>
    <lineage>
        <taxon>Bacteria</taxon>
        <taxon>Pseudomonadati</taxon>
        <taxon>Bacteroidota</taxon>
        <taxon>Cytophagia</taxon>
        <taxon>Cytophagales</taxon>
        <taxon>Cytophagaceae</taxon>
        <taxon>Rhodonellum</taxon>
    </lineage>
</organism>
<keyword evidence="2" id="KW-1185">Reference proteome</keyword>
<accession>U5BZ60</accession>
<reference evidence="1 2" key="1">
    <citation type="journal article" date="2013" name="Genome Announc.">
        <title>Draft Genome Sequence of the Psychrophilic and Alkaliphilic Rhodonellum psychrophilum Strain GCM71T.</title>
        <authorList>
            <person name="Hauptmann A.L."/>
            <person name="Glaring M.A."/>
            <person name="Hallin P.F."/>
            <person name="Prieme A."/>
            <person name="Stougaard P."/>
        </authorList>
    </citation>
    <scope>NUCLEOTIDE SEQUENCE [LARGE SCALE GENOMIC DNA]</scope>
    <source>
        <strain evidence="1 2">GCM71</strain>
    </source>
</reference>
<evidence type="ECO:0000313" key="2">
    <source>
        <dbReference type="Proteomes" id="UP000016843"/>
    </source>
</evidence>
<protein>
    <submittedName>
        <fullName evidence="1">Uncharacterized protein</fullName>
    </submittedName>
</protein>
<dbReference type="EMBL" id="AWXR01000036">
    <property type="protein sequence ID" value="ERM81946.1"/>
    <property type="molecule type" value="Genomic_DNA"/>
</dbReference>
<proteinExistence type="predicted"/>
<name>U5BZ60_9BACT</name>
<dbReference type="Proteomes" id="UP000016843">
    <property type="component" value="Unassembled WGS sequence"/>
</dbReference>
<comment type="caution">
    <text evidence="1">The sequence shown here is derived from an EMBL/GenBank/DDBJ whole genome shotgun (WGS) entry which is preliminary data.</text>
</comment>
<evidence type="ECO:0000313" key="1">
    <source>
        <dbReference type="EMBL" id="ERM81946.1"/>
    </source>
</evidence>
<sequence length="103" mass="11822">MNQLTNALPKNLFQIEIDVVPSFPINAQINHLSLGGFLALGIQNSRDFEIYHGSKHLEKLRRTRRGTKKGTKSLEFNRIKQIRNSAKCLKNKKLRTIFTLFGV</sequence>